<feature type="compositionally biased region" description="Pro residues" evidence="1">
    <location>
        <begin position="185"/>
        <end position="206"/>
    </location>
</feature>
<evidence type="ECO:0000313" key="4">
    <source>
        <dbReference type="Proteomes" id="UP001302329"/>
    </source>
</evidence>
<feature type="region of interest" description="Disordered" evidence="1">
    <location>
        <begin position="183"/>
        <end position="206"/>
    </location>
</feature>
<keyword evidence="4" id="KW-1185">Reference proteome</keyword>
<evidence type="ECO:0000256" key="1">
    <source>
        <dbReference type="SAM" id="MobiDB-lite"/>
    </source>
</evidence>
<gene>
    <name evidence="3" type="ORF">VB739_06150</name>
</gene>
<dbReference type="Proteomes" id="UP001302329">
    <property type="component" value="Unassembled WGS sequence"/>
</dbReference>
<dbReference type="CDD" id="cd00085">
    <property type="entry name" value="HNHc"/>
    <property type="match status" value="1"/>
</dbReference>
<keyword evidence="3" id="KW-0540">Nuclease</keyword>
<keyword evidence="3" id="KW-0255">Endonuclease</keyword>
<protein>
    <submittedName>
        <fullName evidence="3">HNH endonuclease</fullName>
    </submittedName>
</protein>
<dbReference type="Pfam" id="PF01844">
    <property type="entry name" value="HNH"/>
    <property type="match status" value="1"/>
</dbReference>
<proteinExistence type="predicted"/>
<dbReference type="InterPro" id="IPR003615">
    <property type="entry name" value="HNH_nuc"/>
</dbReference>
<comment type="caution">
    <text evidence="3">The sequence shown here is derived from an EMBL/GenBank/DDBJ whole genome shotgun (WGS) entry which is preliminary data.</text>
</comment>
<dbReference type="InterPro" id="IPR002711">
    <property type="entry name" value="HNH"/>
</dbReference>
<evidence type="ECO:0000259" key="2">
    <source>
        <dbReference type="Pfam" id="PF01844"/>
    </source>
</evidence>
<dbReference type="EMBL" id="JAYGHY010000013">
    <property type="protein sequence ID" value="MEA5442129.1"/>
    <property type="molecule type" value="Genomic_DNA"/>
</dbReference>
<keyword evidence="3" id="KW-0378">Hydrolase</keyword>
<accession>A0ABU5SUH8</accession>
<dbReference type="RefSeq" id="WP_323356216.1">
    <property type="nucleotide sequence ID" value="NZ_JAYGHY010000013.1"/>
</dbReference>
<reference evidence="3 4" key="1">
    <citation type="submission" date="2023-12" db="EMBL/GenBank/DDBJ databases">
        <title>Baltic Sea Cyanobacteria.</title>
        <authorList>
            <person name="Delbaje E."/>
            <person name="Fewer D.P."/>
            <person name="Shishido T.K."/>
        </authorList>
    </citation>
    <scope>NUCLEOTIDE SEQUENCE [LARGE SCALE GENOMIC DNA]</scope>
    <source>
        <strain evidence="3 4">UHCC 0281</strain>
    </source>
</reference>
<feature type="domain" description="HNH" evidence="2">
    <location>
        <begin position="89"/>
        <end position="122"/>
    </location>
</feature>
<dbReference type="Gene3D" id="1.10.30.50">
    <property type="match status" value="1"/>
</dbReference>
<name>A0ABU5SUH8_9CYAN</name>
<organism evidence="3 4">
    <name type="scientific">Cyanobium gracile UHCC 0281</name>
    <dbReference type="NCBI Taxonomy" id="3110309"/>
    <lineage>
        <taxon>Bacteria</taxon>
        <taxon>Bacillati</taxon>
        <taxon>Cyanobacteriota</taxon>
        <taxon>Cyanophyceae</taxon>
        <taxon>Synechococcales</taxon>
        <taxon>Prochlorococcaceae</taxon>
        <taxon>Cyanobium</taxon>
    </lineage>
</organism>
<sequence>MARQILASGWWARFTFNGITACGNGAYSLIGGDELSDAERDALQQLCRQHLDAFREQRGEEVFAHRSRHRSPISGSVKYRVHRGARGRCECCGAHKHQRALEVAPIIPKNQGGSDAITNLQAHWRAAAGCCWRTHSKLCIADAYPVSEGHSLVIPRRQLVDGMGSGLQVTLHRVGGPVILVTDSPRPPPWPPPARCSPQPGPSTAG</sequence>
<dbReference type="GO" id="GO:0004519">
    <property type="term" value="F:endonuclease activity"/>
    <property type="evidence" value="ECO:0007669"/>
    <property type="project" value="UniProtKB-KW"/>
</dbReference>
<evidence type="ECO:0000313" key="3">
    <source>
        <dbReference type="EMBL" id="MEA5442129.1"/>
    </source>
</evidence>